<reference evidence="2 3" key="1">
    <citation type="submission" date="2016-12" db="EMBL/GenBank/DDBJ databases">
        <title>The new phylogeny of genus Mycobacterium.</title>
        <authorList>
            <person name="Tortoli E."/>
            <person name="Trovato A."/>
            <person name="Cirillo D.M."/>
        </authorList>
    </citation>
    <scope>NUCLEOTIDE SEQUENCE [LARGE SCALE GENOMIC DNA]</scope>
    <source>
        <strain evidence="2 3">CCUG 66554</strain>
    </source>
</reference>
<dbReference type="Proteomes" id="UP000192434">
    <property type="component" value="Unassembled WGS sequence"/>
</dbReference>
<evidence type="ECO:0000256" key="1">
    <source>
        <dbReference type="SAM" id="SignalP"/>
    </source>
</evidence>
<sequence>MLIRRLALGYAVVVLTACGSPISGVPVTSPLPTNSKGHTRITYEPCNEIPARVIAQQQLDSRPPEPNSINGAGVENYLCKYRAQSGYYLSVSASNYTLETDRQDATHWGYRDFEINGRKALSFYVSAPPRKDGCAIDVAASTGVYGVLVTDGLNGFAPYPDCLAAAQANIEAFMPYFPY</sequence>
<protein>
    <recommendedName>
        <fullName evidence="4">DUF3558 domain-containing protein</fullName>
    </recommendedName>
</protein>
<accession>A0A1X0IXX4</accession>
<feature type="signal peptide" evidence="1">
    <location>
        <begin position="1"/>
        <end position="19"/>
    </location>
</feature>
<feature type="chain" id="PRO_5012574838" description="DUF3558 domain-containing protein" evidence="1">
    <location>
        <begin position="20"/>
        <end position="179"/>
    </location>
</feature>
<dbReference type="AlphaFoldDB" id="A0A1X0IXX4"/>
<keyword evidence="1" id="KW-0732">Signal</keyword>
<name>A0A1X0IXX4_9MYCO</name>
<comment type="caution">
    <text evidence="2">The sequence shown here is derived from an EMBL/GenBank/DDBJ whole genome shotgun (WGS) entry which is preliminary data.</text>
</comment>
<evidence type="ECO:0000313" key="2">
    <source>
        <dbReference type="EMBL" id="ORB53611.1"/>
    </source>
</evidence>
<organism evidence="2 3">
    <name type="scientific">Mycobacteroides saopaulense</name>
    <dbReference type="NCBI Taxonomy" id="1578165"/>
    <lineage>
        <taxon>Bacteria</taxon>
        <taxon>Bacillati</taxon>
        <taxon>Actinomycetota</taxon>
        <taxon>Actinomycetes</taxon>
        <taxon>Mycobacteriales</taxon>
        <taxon>Mycobacteriaceae</taxon>
        <taxon>Mycobacteroides</taxon>
    </lineage>
</organism>
<proteinExistence type="predicted"/>
<dbReference type="STRING" id="1578165.BKG68_10985"/>
<evidence type="ECO:0008006" key="4">
    <source>
        <dbReference type="Google" id="ProtNLM"/>
    </source>
</evidence>
<gene>
    <name evidence="2" type="ORF">BST43_17635</name>
</gene>
<dbReference type="PROSITE" id="PS51257">
    <property type="entry name" value="PROKAR_LIPOPROTEIN"/>
    <property type="match status" value="1"/>
</dbReference>
<dbReference type="EMBL" id="MVII01000023">
    <property type="protein sequence ID" value="ORB53611.1"/>
    <property type="molecule type" value="Genomic_DNA"/>
</dbReference>
<evidence type="ECO:0000313" key="3">
    <source>
        <dbReference type="Proteomes" id="UP000192434"/>
    </source>
</evidence>
<dbReference type="RefSeq" id="WP_083017868.1">
    <property type="nucleotide sequence ID" value="NZ_CP010271.1"/>
</dbReference>
<dbReference type="Pfam" id="PF12079">
    <property type="entry name" value="DUF3558"/>
    <property type="match status" value="1"/>
</dbReference>
<dbReference type="InterPro" id="IPR024520">
    <property type="entry name" value="DUF3558"/>
</dbReference>
<dbReference type="OrthoDB" id="4552877at2"/>